<evidence type="ECO:0000313" key="2">
    <source>
        <dbReference type="EMBL" id="EDO63028.1"/>
    </source>
</evidence>
<dbReference type="HOGENOM" id="CLU_574538_0_0_9"/>
<accession>A7VNP6</accession>
<dbReference type="OrthoDB" id="1933804at2"/>
<dbReference type="EMBL" id="ABCB02000008">
    <property type="protein sequence ID" value="EDO63028.1"/>
    <property type="molecule type" value="Genomic_DNA"/>
</dbReference>
<name>A7VNP6_9FIRM</name>
<dbReference type="Proteomes" id="UP000003490">
    <property type="component" value="Unassembled WGS sequence"/>
</dbReference>
<dbReference type="Pfam" id="PF13884">
    <property type="entry name" value="Peptidase_S74"/>
    <property type="match status" value="1"/>
</dbReference>
<dbReference type="Gene3D" id="1.10.10.10">
    <property type="entry name" value="Winged helix-like DNA-binding domain superfamily/Winged helix DNA-binding domain"/>
    <property type="match status" value="1"/>
</dbReference>
<dbReference type="AlphaFoldDB" id="A7VNP6"/>
<comment type="caution">
    <text evidence="2">The sequence shown here is derived from an EMBL/GenBank/DDBJ whole genome shotgun (WGS) entry which is preliminary data.</text>
</comment>
<feature type="domain" description="Peptidase S74" evidence="1">
    <location>
        <begin position="328"/>
        <end position="465"/>
    </location>
</feature>
<dbReference type="InterPro" id="IPR036388">
    <property type="entry name" value="WH-like_DNA-bd_sf"/>
</dbReference>
<sequence length="475" mass="52522">MNDFNTAFANIDEKAIPNDEKGAANGVATLNSSGKLAQMPSASDVGALPITGGEMQGALKLKANQYGGSGPADEKYALDCQNSNIVNVNRILTADPAGSASEGWGFQREDDPDAYDVIWASNGTLYFTPGFKYNTPPYPANQRVLATTDNIALTNYLRQEYNKLKESEGTPTLNDIINGFGFCYNDSSNGAGLDGTYLTVSGMLDNKYRLQLLGQYNGSNWLAYRTRNGDEQSWNPWHKVLTDNINAAISARHQYTSSSYPQIYGNGILQLGGDSRNEYGVVLRSNGTDEANAFRPSVNAGTTGHLYLGVANQKWRAVFAQNGTIQTSDRNAKHDITDLDPEKITAFIMGLKPSSYVFNDADSGRTHWGLISQDIEELFPQLGMTSMDFAGFIKSPKTEDYYEDVPETVTDEETGEEKTVTRKELKTRTVEGEYIYSLRYDEFIAPLICMVQKQQKQIENLERRLSALENKEEAK</sequence>
<reference evidence="2 3" key="2">
    <citation type="submission" date="2007-08" db="EMBL/GenBank/DDBJ databases">
        <authorList>
            <person name="Fulton L."/>
            <person name="Clifton S."/>
            <person name="Fulton B."/>
            <person name="Xu J."/>
            <person name="Minx P."/>
            <person name="Pepin K.H."/>
            <person name="Johnson M."/>
            <person name="Thiruvilangam P."/>
            <person name="Bhonagiri V."/>
            <person name="Nash W.E."/>
            <person name="Wang C."/>
            <person name="Mardis E.R."/>
            <person name="Wilson R.K."/>
        </authorList>
    </citation>
    <scope>NUCLEOTIDE SEQUENCE [LARGE SCALE GENOMIC DNA]</scope>
    <source>
        <strain evidence="2 3">DSM 753</strain>
    </source>
</reference>
<organism evidence="2 3">
    <name type="scientific">[Clostridium] leptum DSM 753</name>
    <dbReference type="NCBI Taxonomy" id="428125"/>
    <lineage>
        <taxon>Bacteria</taxon>
        <taxon>Bacillati</taxon>
        <taxon>Bacillota</taxon>
        <taxon>Clostridia</taxon>
        <taxon>Eubacteriales</taxon>
        <taxon>Oscillospiraceae</taxon>
        <taxon>Oscillospiraceae incertae sedis</taxon>
    </lineage>
</organism>
<proteinExistence type="predicted"/>
<dbReference type="InterPro" id="IPR030392">
    <property type="entry name" value="S74_ICA"/>
</dbReference>
<gene>
    <name evidence="2" type="ORF">CLOLEP_00172</name>
</gene>
<evidence type="ECO:0000313" key="3">
    <source>
        <dbReference type="Proteomes" id="UP000003490"/>
    </source>
</evidence>
<dbReference type="eggNOG" id="ENOG5032ZRU">
    <property type="taxonomic scope" value="Bacteria"/>
</dbReference>
<reference evidence="2 3" key="1">
    <citation type="submission" date="2007-08" db="EMBL/GenBank/DDBJ databases">
        <title>Draft genome sequence of Clostridium leptum (DSM 753).</title>
        <authorList>
            <person name="Sudarsanam P."/>
            <person name="Ley R."/>
            <person name="Guruge J."/>
            <person name="Turnbaugh P.J."/>
            <person name="Mahowald M."/>
            <person name="Liep D."/>
            <person name="Gordon J."/>
        </authorList>
    </citation>
    <scope>NUCLEOTIDE SEQUENCE [LARGE SCALE GENOMIC DNA]</scope>
    <source>
        <strain evidence="2 3">DSM 753</strain>
    </source>
</reference>
<dbReference type="PROSITE" id="PS51688">
    <property type="entry name" value="ICA"/>
    <property type="match status" value="1"/>
</dbReference>
<protein>
    <recommendedName>
        <fullName evidence="1">Peptidase S74 domain-containing protein</fullName>
    </recommendedName>
</protein>
<evidence type="ECO:0000259" key="1">
    <source>
        <dbReference type="PROSITE" id="PS51688"/>
    </source>
</evidence>